<evidence type="ECO:0000313" key="2">
    <source>
        <dbReference type="Proteomes" id="UP000600565"/>
    </source>
</evidence>
<comment type="caution">
    <text evidence="1">The sequence shown here is derived from an EMBL/GenBank/DDBJ whole genome shotgun (WGS) entry which is preliminary data.</text>
</comment>
<gene>
    <name evidence="1" type="ORF">H9632_04770</name>
</gene>
<dbReference type="EMBL" id="JACSPW010000003">
    <property type="protein sequence ID" value="MBD8032371.1"/>
    <property type="molecule type" value="Genomic_DNA"/>
</dbReference>
<dbReference type="GO" id="GO:0008270">
    <property type="term" value="F:zinc ion binding"/>
    <property type="evidence" value="ECO:0007669"/>
    <property type="project" value="UniProtKB-KW"/>
</dbReference>
<protein>
    <submittedName>
        <fullName evidence="1">Zinc-finger domain-containing protein</fullName>
    </submittedName>
</protein>
<keyword evidence="2" id="KW-1185">Reference proteome</keyword>
<dbReference type="Proteomes" id="UP000600565">
    <property type="component" value="Unassembled WGS sequence"/>
</dbReference>
<name>A0ABR8XKB1_9BACL</name>
<keyword evidence="1" id="KW-0863">Zinc-finger</keyword>
<dbReference type="InterPro" id="IPR019718">
    <property type="entry name" value="DUF2602"/>
</dbReference>
<proteinExistence type="predicted"/>
<sequence>MNKVDVMKDIDELMDTYCSDCLVIRDLRKERGKHGAHRFCIESCTVGEQLQFLGQEMMKIYEK</sequence>
<dbReference type="Pfam" id="PF10782">
    <property type="entry name" value="zf-C2HCIx2C"/>
    <property type="match status" value="1"/>
</dbReference>
<keyword evidence="1" id="KW-0862">Zinc</keyword>
<reference evidence="1 2" key="1">
    <citation type="submission" date="2020-08" db="EMBL/GenBank/DDBJ databases">
        <title>A Genomic Blueprint of the Chicken Gut Microbiome.</title>
        <authorList>
            <person name="Gilroy R."/>
            <person name="Ravi A."/>
            <person name="Getino M."/>
            <person name="Pursley I."/>
            <person name="Horton D.L."/>
            <person name="Alikhan N.-F."/>
            <person name="Baker D."/>
            <person name="Gharbi K."/>
            <person name="Hall N."/>
            <person name="Watson M."/>
            <person name="Adriaenssens E.M."/>
            <person name="Foster-Nyarko E."/>
            <person name="Jarju S."/>
            <person name="Secka A."/>
            <person name="Antonio M."/>
            <person name="Oren A."/>
            <person name="Chaudhuri R."/>
            <person name="La Ragione R.M."/>
            <person name="Hildebrand F."/>
            <person name="Pallen M.J."/>
        </authorList>
    </citation>
    <scope>NUCLEOTIDE SEQUENCE [LARGE SCALE GENOMIC DNA]</scope>
    <source>
        <strain evidence="1 2">Sa1YVA6</strain>
    </source>
</reference>
<organism evidence="1 2">
    <name type="scientific">Solibacillus merdavium</name>
    <dbReference type="NCBI Taxonomy" id="2762218"/>
    <lineage>
        <taxon>Bacteria</taxon>
        <taxon>Bacillati</taxon>
        <taxon>Bacillota</taxon>
        <taxon>Bacilli</taxon>
        <taxon>Bacillales</taxon>
        <taxon>Caryophanaceae</taxon>
        <taxon>Solibacillus</taxon>
    </lineage>
</organism>
<dbReference type="RefSeq" id="WP_191699357.1">
    <property type="nucleotide sequence ID" value="NZ_JACSPW010000003.1"/>
</dbReference>
<evidence type="ECO:0000313" key="1">
    <source>
        <dbReference type="EMBL" id="MBD8032371.1"/>
    </source>
</evidence>
<accession>A0ABR8XKB1</accession>
<keyword evidence="1" id="KW-0479">Metal-binding</keyword>